<sequence length="88" mass="10097">MPTTRCRGSPYCHGSRPPTQRATMCGPKIVHPHTHRSNARSSAPTTWLIFSPRTYGHHLRRIGTPWTLLYGSLWRGRLIGHLTRTWIP</sequence>
<proteinExistence type="predicted"/>
<dbReference type="EMBL" id="HACA01027531">
    <property type="protein sequence ID" value="CDW44892.1"/>
    <property type="molecule type" value="Transcribed_RNA"/>
</dbReference>
<reference evidence="1" key="1">
    <citation type="submission" date="2014-05" db="EMBL/GenBank/DDBJ databases">
        <authorList>
            <person name="Chronopoulou M."/>
        </authorList>
    </citation>
    <scope>NUCLEOTIDE SEQUENCE</scope>
    <source>
        <tissue evidence="1">Whole organism</tissue>
    </source>
</reference>
<accession>A0A0K2V460</accession>
<name>A0A0K2V460_LEPSM</name>
<dbReference type="AlphaFoldDB" id="A0A0K2V460"/>
<protein>
    <submittedName>
        <fullName evidence="1">Uncharacterized protein</fullName>
    </submittedName>
</protein>
<organism evidence="1">
    <name type="scientific">Lepeophtheirus salmonis</name>
    <name type="common">Salmon louse</name>
    <name type="synonym">Caligus salmonis</name>
    <dbReference type="NCBI Taxonomy" id="72036"/>
    <lineage>
        <taxon>Eukaryota</taxon>
        <taxon>Metazoa</taxon>
        <taxon>Ecdysozoa</taxon>
        <taxon>Arthropoda</taxon>
        <taxon>Crustacea</taxon>
        <taxon>Multicrustacea</taxon>
        <taxon>Hexanauplia</taxon>
        <taxon>Copepoda</taxon>
        <taxon>Siphonostomatoida</taxon>
        <taxon>Caligidae</taxon>
        <taxon>Lepeophtheirus</taxon>
    </lineage>
</organism>
<evidence type="ECO:0000313" key="1">
    <source>
        <dbReference type="EMBL" id="CDW44892.1"/>
    </source>
</evidence>